<sequence length="317" mass="36749">MVVEYDLDAVDRLQEEFEVIAFGLFRNGRLSGSEAVKDRRVRAWCGVSLTVLSITWYLLESFGGLKEGATMERFLWALNMLQQYPTEENGASRCGGVDEGTWSTWVWYFIDEVSYLENDVILWVNRFIGDVGNDCLLSADGVDFLTRGRKLDSGQPDKDYFSQKFNKPAYRYEIATNIRSSYICWIAGPYLPGVYNDLQIFRMGLRDKLDVGEKVEADDGYIAEREKCKCPHSMRTREDQRRMRGRLRMRQEKLNRLLKNFHTLDVPFRHGASKHGSCVRAICVLVQLTMEQGEELFDMREYHDNMSDNQVAQLYGI</sequence>
<accession>A0A9N8D8J2</accession>
<evidence type="ECO:0008006" key="3">
    <source>
        <dbReference type="Google" id="ProtNLM"/>
    </source>
</evidence>
<dbReference type="OrthoDB" id="2142302at2759"/>
<reference evidence="1" key="1">
    <citation type="submission" date="2020-06" db="EMBL/GenBank/DDBJ databases">
        <authorList>
            <consortium name="Plant Systems Biology data submission"/>
        </authorList>
    </citation>
    <scope>NUCLEOTIDE SEQUENCE</scope>
    <source>
        <strain evidence="1">D6</strain>
    </source>
</reference>
<gene>
    <name evidence="1" type="ORF">SEMRO_15_G011430.1</name>
</gene>
<comment type="caution">
    <text evidence="1">The sequence shown here is derived from an EMBL/GenBank/DDBJ whole genome shotgun (WGS) entry which is preliminary data.</text>
</comment>
<evidence type="ECO:0000313" key="2">
    <source>
        <dbReference type="Proteomes" id="UP001153069"/>
    </source>
</evidence>
<dbReference type="EMBL" id="CAICTM010000015">
    <property type="protein sequence ID" value="CAB9497190.1"/>
    <property type="molecule type" value="Genomic_DNA"/>
</dbReference>
<protein>
    <recommendedName>
        <fullName evidence="3">DDE Tnp4 domain-containing protein</fullName>
    </recommendedName>
</protein>
<organism evidence="1 2">
    <name type="scientific">Seminavis robusta</name>
    <dbReference type="NCBI Taxonomy" id="568900"/>
    <lineage>
        <taxon>Eukaryota</taxon>
        <taxon>Sar</taxon>
        <taxon>Stramenopiles</taxon>
        <taxon>Ochrophyta</taxon>
        <taxon>Bacillariophyta</taxon>
        <taxon>Bacillariophyceae</taxon>
        <taxon>Bacillariophycidae</taxon>
        <taxon>Naviculales</taxon>
        <taxon>Naviculaceae</taxon>
        <taxon>Seminavis</taxon>
    </lineage>
</organism>
<evidence type="ECO:0000313" key="1">
    <source>
        <dbReference type="EMBL" id="CAB9497190.1"/>
    </source>
</evidence>
<proteinExistence type="predicted"/>
<dbReference type="Proteomes" id="UP001153069">
    <property type="component" value="Unassembled WGS sequence"/>
</dbReference>
<dbReference type="AlphaFoldDB" id="A0A9N8D8J2"/>
<name>A0A9N8D8J2_9STRA</name>
<keyword evidence="2" id="KW-1185">Reference proteome</keyword>